<feature type="transmembrane region" description="Helical" evidence="9">
    <location>
        <begin position="407"/>
        <end position="429"/>
    </location>
</feature>
<feature type="transmembrane region" description="Helical" evidence="9">
    <location>
        <begin position="383"/>
        <end position="401"/>
    </location>
</feature>
<comment type="caution">
    <text evidence="12">The sequence shown here is derived from an EMBL/GenBank/DDBJ whole genome shotgun (WGS) entry which is preliminary data.</text>
</comment>
<keyword evidence="5 9" id="KW-0812">Transmembrane</keyword>
<evidence type="ECO:0000256" key="4">
    <source>
        <dbReference type="ARBA" id="ARBA00022679"/>
    </source>
</evidence>
<feature type="transmembrane region" description="Helical" evidence="9">
    <location>
        <begin position="441"/>
        <end position="460"/>
    </location>
</feature>
<dbReference type="PANTHER" id="PTHR33908:SF3">
    <property type="entry name" value="UNDECAPRENYL PHOSPHATE-ALPHA-4-AMINO-4-DEOXY-L-ARABINOSE ARABINOSYL TRANSFERASE"/>
    <property type="match status" value="1"/>
</dbReference>
<dbReference type="RefSeq" id="WP_168094213.1">
    <property type="nucleotide sequence ID" value="NZ_JAATER010000223.1"/>
</dbReference>
<evidence type="ECO:0000259" key="10">
    <source>
        <dbReference type="Pfam" id="PF13231"/>
    </source>
</evidence>
<dbReference type="GO" id="GO:0005886">
    <property type="term" value="C:plasma membrane"/>
    <property type="evidence" value="ECO:0007669"/>
    <property type="project" value="UniProtKB-SubCell"/>
</dbReference>
<name>A0A9X2LGJ6_9ACTN</name>
<feature type="transmembrane region" description="Helical" evidence="9">
    <location>
        <begin position="89"/>
        <end position="113"/>
    </location>
</feature>
<evidence type="ECO:0000256" key="1">
    <source>
        <dbReference type="ARBA" id="ARBA00004651"/>
    </source>
</evidence>
<feature type="region of interest" description="Disordered" evidence="8">
    <location>
        <begin position="498"/>
        <end position="521"/>
    </location>
</feature>
<evidence type="ECO:0000313" key="12">
    <source>
        <dbReference type="EMBL" id="MCQ8770884.1"/>
    </source>
</evidence>
<evidence type="ECO:0000256" key="3">
    <source>
        <dbReference type="ARBA" id="ARBA00022676"/>
    </source>
</evidence>
<dbReference type="GO" id="GO:0009103">
    <property type="term" value="P:lipopolysaccharide biosynthetic process"/>
    <property type="evidence" value="ECO:0007669"/>
    <property type="project" value="UniProtKB-ARBA"/>
</dbReference>
<feature type="transmembrane region" description="Helical" evidence="9">
    <location>
        <begin position="120"/>
        <end position="139"/>
    </location>
</feature>
<feature type="transmembrane region" description="Helical" evidence="9">
    <location>
        <begin position="168"/>
        <end position="184"/>
    </location>
</feature>
<evidence type="ECO:0000256" key="5">
    <source>
        <dbReference type="ARBA" id="ARBA00022692"/>
    </source>
</evidence>
<evidence type="ECO:0000256" key="7">
    <source>
        <dbReference type="ARBA" id="ARBA00023136"/>
    </source>
</evidence>
<dbReference type="AlphaFoldDB" id="A0A9X2LGJ6"/>
<dbReference type="InterPro" id="IPR050297">
    <property type="entry name" value="LipidA_mod_glycosyltrf_83"/>
</dbReference>
<keyword evidence="3" id="KW-0328">Glycosyltransferase</keyword>
<dbReference type="PANTHER" id="PTHR33908">
    <property type="entry name" value="MANNOSYLTRANSFERASE YKCB-RELATED"/>
    <property type="match status" value="1"/>
</dbReference>
<feature type="compositionally biased region" description="Gly residues" evidence="8">
    <location>
        <begin position="503"/>
        <end position="521"/>
    </location>
</feature>
<keyword evidence="7 9" id="KW-0472">Membrane</keyword>
<evidence type="ECO:0000256" key="2">
    <source>
        <dbReference type="ARBA" id="ARBA00022475"/>
    </source>
</evidence>
<keyword evidence="2" id="KW-1003">Cell membrane</keyword>
<evidence type="ECO:0000256" key="8">
    <source>
        <dbReference type="SAM" id="MobiDB-lite"/>
    </source>
</evidence>
<evidence type="ECO:0000256" key="9">
    <source>
        <dbReference type="SAM" id="Phobius"/>
    </source>
</evidence>
<gene>
    <name evidence="12" type="ORF">NQU55_14050</name>
</gene>
<dbReference type="InterPro" id="IPR056785">
    <property type="entry name" value="YkcA/B-like_C"/>
</dbReference>
<dbReference type="EMBL" id="JANIID010000010">
    <property type="protein sequence ID" value="MCQ8770884.1"/>
    <property type="molecule type" value="Genomic_DNA"/>
</dbReference>
<accession>A0A9X2LGJ6</accession>
<feature type="domain" description="Glycosyltransferase RgtA/B/C/D-like" evidence="10">
    <location>
        <begin position="71"/>
        <end position="221"/>
    </location>
</feature>
<dbReference type="InterPro" id="IPR038731">
    <property type="entry name" value="RgtA/B/C-like"/>
</dbReference>
<keyword evidence="6 9" id="KW-1133">Transmembrane helix</keyword>
<sequence length="656" mass="66804">MTTTTTPAAMTKAAKLRLAALLAVTGALYLWDLGASGYANQFYAAAAQAGGASWKAFFFGASDAAGAITVDKPPAALWPMGLSVRLFGLGPWAILVPEALMGVAAVGALYASVRRYSGEAAGLLAGAAFALTPVAALMFRFDNPDALLCLLMVCAVACVLRALEAGRTGWLLLAGLCFGLGFLTKTLQAWLILPPLALLYAVCAPVRPLRRAGQLLLAGLVTVVSGGWWVAVVELWPAGSRPYIGGSQHNSFLELTFGYNGLGRLNGNETGSVGGGGGPGGGGRWGETGILRLFGTDMGGQIAWLLPAAFALLLAGLFLTRRAGRTDIRRAVFLAWGGSLLMTFAVFSFMSGIFHQYYNVALAPYAAALAGAGVVLLWQRRAFASLAAVVAGTAAWAYVLLGRTPQWLPWLKWAVLLGGVAAGCALRLVRRERERQRGRGVVVVAVALSTGSALAAPLTYTLNTVRTPHGGSIVTAGPAVEGAGRFGGGGVRATGRGGERFAGPGGALPGPGGKAPGGGRGPGGGAVGGLLGGQRVGAAAAAAVKKDAASYTWAAAAVGSQNAAAYQLATQVPVMAVGGFNGSDPSPTLRQFQAYVAAGKVHYFIASGGAERRGGPGGGARGSSVSAEITAWVEARFTKVSVGGATLYDLTKPVRK</sequence>
<reference evidence="12" key="1">
    <citation type="submission" date="2022-06" db="EMBL/GenBank/DDBJ databases">
        <title>WGS of actinobacteria.</title>
        <authorList>
            <person name="Thawai C."/>
        </authorList>
    </citation>
    <scope>NUCLEOTIDE SEQUENCE</scope>
    <source>
        <strain evidence="12">AA8</strain>
    </source>
</reference>
<keyword evidence="13" id="KW-1185">Reference proteome</keyword>
<organism evidence="12 13">
    <name type="scientific">Streptomyces telluris</name>
    <dbReference type="NCBI Taxonomy" id="2720021"/>
    <lineage>
        <taxon>Bacteria</taxon>
        <taxon>Bacillati</taxon>
        <taxon>Actinomycetota</taxon>
        <taxon>Actinomycetes</taxon>
        <taxon>Kitasatosporales</taxon>
        <taxon>Streptomycetaceae</taxon>
        <taxon>Streptomyces</taxon>
    </lineage>
</organism>
<evidence type="ECO:0000259" key="11">
    <source>
        <dbReference type="Pfam" id="PF24878"/>
    </source>
</evidence>
<feature type="domain" description="Putative mannosyltransferase YkcA/B-like C-terminal" evidence="11">
    <location>
        <begin position="542"/>
        <end position="635"/>
    </location>
</feature>
<comment type="subcellular location">
    <subcellularLocation>
        <location evidence="1">Cell membrane</location>
        <topology evidence="1">Multi-pass membrane protein</topology>
    </subcellularLocation>
</comment>
<proteinExistence type="predicted"/>
<feature type="transmembrane region" description="Helical" evidence="9">
    <location>
        <begin position="145"/>
        <end position="163"/>
    </location>
</feature>
<feature type="transmembrane region" description="Helical" evidence="9">
    <location>
        <begin position="331"/>
        <end position="354"/>
    </location>
</feature>
<protein>
    <submittedName>
        <fullName evidence="12">Glycosyltransferase family 39 protein</fullName>
    </submittedName>
</protein>
<dbReference type="GO" id="GO:0010041">
    <property type="term" value="P:response to iron(III) ion"/>
    <property type="evidence" value="ECO:0007669"/>
    <property type="project" value="TreeGrafter"/>
</dbReference>
<dbReference type="Pfam" id="PF24878">
    <property type="entry name" value="YkcB_C"/>
    <property type="match status" value="1"/>
</dbReference>
<dbReference type="Proteomes" id="UP001142374">
    <property type="component" value="Unassembled WGS sequence"/>
</dbReference>
<evidence type="ECO:0000313" key="13">
    <source>
        <dbReference type="Proteomes" id="UP001142374"/>
    </source>
</evidence>
<dbReference type="GO" id="GO:0016763">
    <property type="term" value="F:pentosyltransferase activity"/>
    <property type="evidence" value="ECO:0007669"/>
    <property type="project" value="TreeGrafter"/>
</dbReference>
<feature type="transmembrane region" description="Helical" evidence="9">
    <location>
        <begin position="360"/>
        <end position="378"/>
    </location>
</feature>
<evidence type="ECO:0000256" key="6">
    <source>
        <dbReference type="ARBA" id="ARBA00022989"/>
    </source>
</evidence>
<feature type="transmembrane region" description="Helical" evidence="9">
    <location>
        <begin position="302"/>
        <end position="319"/>
    </location>
</feature>
<dbReference type="Pfam" id="PF13231">
    <property type="entry name" value="PMT_2"/>
    <property type="match status" value="1"/>
</dbReference>
<keyword evidence="4" id="KW-0808">Transferase</keyword>